<dbReference type="AlphaFoldDB" id="A0A6L7F0V5"/>
<reference evidence="3 4" key="1">
    <citation type="submission" date="2019-12" db="EMBL/GenBank/DDBJ databases">
        <authorList>
            <person name="Kun Z."/>
        </authorList>
    </citation>
    <scope>NUCLEOTIDE SEQUENCE [LARGE SCALE GENOMIC DNA]</scope>
    <source>
        <strain evidence="3 4">YIM 123512</strain>
    </source>
</reference>
<dbReference type="Proteomes" id="UP000473325">
    <property type="component" value="Unassembled WGS sequence"/>
</dbReference>
<dbReference type="InterPro" id="IPR003399">
    <property type="entry name" value="Mce/MlaD"/>
</dbReference>
<dbReference type="Pfam" id="PF02470">
    <property type="entry name" value="MlaD"/>
    <property type="match status" value="1"/>
</dbReference>
<dbReference type="PANTHER" id="PTHR33371">
    <property type="entry name" value="INTERMEMBRANE PHOSPHOLIPID TRANSPORT SYSTEM BINDING PROTEIN MLAD-RELATED"/>
    <property type="match status" value="1"/>
</dbReference>
<evidence type="ECO:0000259" key="2">
    <source>
        <dbReference type="Pfam" id="PF11887"/>
    </source>
</evidence>
<dbReference type="GO" id="GO:0051701">
    <property type="term" value="P:biological process involved in interaction with host"/>
    <property type="evidence" value="ECO:0007669"/>
    <property type="project" value="TreeGrafter"/>
</dbReference>
<evidence type="ECO:0000313" key="3">
    <source>
        <dbReference type="EMBL" id="MXG90251.1"/>
    </source>
</evidence>
<dbReference type="EMBL" id="WUEK01000006">
    <property type="protein sequence ID" value="MXG90251.1"/>
    <property type="molecule type" value="Genomic_DNA"/>
</dbReference>
<proteinExistence type="predicted"/>
<accession>A0A6L7F0V5</accession>
<evidence type="ECO:0000313" key="4">
    <source>
        <dbReference type="Proteomes" id="UP000473325"/>
    </source>
</evidence>
<gene>
    <name evidence="3" type="ORF">GRQ65_11900</name>
</gene>
<comment type="caution">
    <text evidence="3">The sequence shown here is derived from an EMBL/GenBank/DDBJ whole genome shotgun (WGS) entry which is preliminary data.</text>
</comment>
<keyword evidence="4" id="KW-1185">Reference proteome</keyword>
<name>A0A6L7F0V5_9ACTN</name>
<dbReference type="InterPro" id="IPR052336">
    <property type="entry name" value="MlaD_Phospholipid_Transporter"/>
</dbReference>
<feature type="domain" description="Mammalian cell entry C-terminal" evidence="2">
    <location>
        <begin position="120"/>
        <end position="335"/>
    </location>
</feature>
<protein>
    <submittedName>
        <fullName evidence="3">MCE family protein</fullName>
    </submittedName>
</protein>
<sequence>MNAVLRQVKLLGVVFLVLVLAAVYLTYAAFTKKFASYEVIEVKASTTGLQLPSRADVKIRGVQVGEVLSTEATSDGATIEVGLYPEDTREIPANVSASIVPKTLFGEKYVSLIIPSDPATKPIQAGAVIQRTQVATEVEQVLNDLYPLLESIDPAQLNATLTALSTALEGRGDQLGQNLQTLDAYLTKLNPELPALVEDLRLASQVSDIYADVLPEIGNVLQNTVTTTTTLETREQKLNALLNDVSAFSDTARGFLDTNEDNLVSLGQLTEQTATVLARYSSEFPCLLGGLVNGGKRQAEAFRNFTLHIVLETIPNQPRGYTPADTPVLGDDRGPNCLDLPSPPGTQENPFTDIPNFNDGINSPTGKGTSRVGTAYAPTDGSVAPQVAAGDQLGGFGGYAGSPEETAVLSELLAPGLGTSADDVPDLGGLLLGPAVRGATVSIGDGGETP</sequence>
<evidence type="ECO:0000259" key="1">
    <source>
        <dbReference type="Pfam" id="PF02470"/>
    </source>
</evidence>
<dbReference type="RefSeq" id="WP_160878170.1">
    <property type="nucleotide sequence ID" value="NZ_WUEK01000006.1"/>
</dbReference>
<dbReference type="PANTHER" id="PTHR33371:SF19">
    <property type="entry name" value="MCE-FAMILY PROTEIN MCE4A"/>
    <property type="match status" value="1"/>
</dbReference>
<dbReference type="GO" id="GO:0005576">
    <property type="term" value="C:extracellular region"/>
    <property type="evidence" value="ECO:0007669"/>
    <property type="project" value="TreeGrafter"/>
</dbReference>
<organism evidence="3 4">
    <name type="scientific">Nocardioides flavescens</name>
    <dbReference type="NCBI Taxonomy" id="2691959"/>
    <lineage>
        <taxon>Bacteria</taxon>
        <taxon>Bacillati</taxon>
        <taxon>Actinomycetota</taxon>
        <taxon>Actinomycetes</taxon>
        <taxon>Propionibacteriales</taxon>
        <taxon>Nocardioidaceae</taxon>
        <taxon>Nocardioides</taxon>
    </lineage>
</organism>
<dbReference type="InterPro" id="IPR024516">
    <property type="entry name" value="Mce_C"/>
</dbReference>
<feature type="domain" description="Mce/MlaD" evidence="1">
    <location>
        <begin position="40"/>
        <end position="113"/>
    </location>
</feature>
<dbReference type="Pfam" id="PF11887">
    <property type="entry name" value="Mce4_CUP1"/>
    <property type="match status" value="1"/>
</dbReference>
<dbReference type="NCBIfam" id="TIGR00996">
    <property type="entry name" value="Mtu_fam_mce"/>
    <property type="match status" value="1"/>
</dbReference>
<dbReference type="InterPro" id="IPR005693">
    <property type="entry name" value="Mce"/>
</dbReference>